<dbReference type="KEGG" id="sgn:SGRA_4043"/>
<name>H6L8N3_SAPGL</name>
<gene>
    <name evidence="2" type="ordered locus">SGRA_4043</name>
</gene>
<dbReference type="Proteomes" id="UP000007519">
    <property type="component" value="Chromosome"/>
</dbReference>
<keyword evidence="1" id="KW-0472">Membrane</keyword>
<keyword evidence="3" id="KW-1185">Reference proteome</keyword>
<reference evidence="2 3" key="1">
    <citation type="journal article" date="2012" name="Stand. Genomic Sci.">
        <title>Complete genome sequencing and analysis of Saprospira grandis str. Lewin, a predatory marine bacterium.</title>
        <authorList>
            <person name="Saw J.H."/>
            <person name="Yuryev A."/>
            <person name="Kanbe M."/>
            <person name="Hou S."/>
            <person name="Young A.G."/>
            <person name="Aizawa S."/>
            <person name="Alam M."/>
        </authorList>
    </citation>
    <scope>NUCLEOTIDE SEQUENCE [LARGE SCALE GENOMIC DNA]</scope>
    <source>
        <strain evidence="2 3">Lewin</strain>
    </source>
</reference>
<keyword evidence="1" id="KW-0812">Transmembrane</keyword>
<dbReference type="STRING" id="984262.SGRA_4043"/>
<accession>H6L8N3</accession>
<keyword evidence="1" id="KW-1133">Transmembrane helix</keyword>
<dbReference type="HOGENOM" id="CLU_1617860_0_0_10"/>
<dbReference type="AlphaFoldDB" id="H6L8N3"/>
<organism evidence="2 3">
    <name type="scientific">Saprospira grandis (strain Lewin)</name>
    <dbReference type="NCBI Taxonomy" id="984262"/>
    <lineage>
        <taxon>Bacteria</taxon>
        <taxon>Pseudomonadati</taxon>
        <taxon>Bacteroidota</taxon>
        <taxon>Saprospiria</taxon>
        <taxon>Saprospirales</taxon>
        <taxon>Saprospiraceae</taxon>
        <taxon>Saprospira</taxon>
    </lineage>
</organism>
<feature type="transmembrane region" description="Helical" evidence="1">
    <location>
        <begin position="12"/>
        <end position="32"/>
    </location>
</feature>
<evidence type="ECO:0000313" key="3">
    <source>
        <dbReference type="Proteomes" id="UP000007519"/>
    </source>
</evidence>
<dbReference type="EMBL" id="CP002831">
    <property type="protein sequence ID" value="AFC26758.1"/>
    <property type="molecule type" value="Genomic_DNA"/>
</dbReference>
<sequence>MPPIDNNLAFFHLLRLYFCLFFWGCPCGLWPWVGLYRSSQVCSAVIPFGHRTAAFSLVVAFFRCAQKSSVWPSATAIYPSARFNGAALAIFAIKASIFKSGYYLRPFGPAKPFIGPRLPQPLLLASPLPLSGLVMRSSAAVGGRPKAFEAKRKSLQGRADLRAA</sequence>
<proteinExistence type="predicted"/>
<evidence type="ECO:0000313" key="2">
    <source>
        <dbReference type="EMBL" id="AFC26758.1"/>
    </source>
</evidence>
<evidence type="ECO:0000256" key="1">
    <source>
        <dbReference type="SAM" id="Phobius"/>
    </source>
</evidence>
<protein>
    <submittedName>
        <fullName evidence="2">Uncharacterized protein</fullName>
    </submittedName>
</protein>